<dbReference type="InterPro" id="IPR051912">
    <property type="entry name" value="Alkylbase_DNA_Glycosylase/TA"/>
</dbReference>
<dbReference type="InterPro" id="IPR011257">
    <property type="entry name" value="DNA_glycosylase"/>
</dbReference>
<evidence type="ECO:0000313" key="3">
    <source>
        <dbReference type="EMBL" id="MFD1320999.1"/>
    </source>
</evidence>
<dbReference type="RefSeq" id="WP_377568616.1">
    <property type="nucleotide sequence ID" value="NZ_JBHTMP010000008.1"/>
</dbReference>
<comment type="caution">
    <text evidence="3">The sequence shown here is derived from an EMBL/GenBank/DDBJ whole genome shotgun (WGS) entry which is preliminary data.</text>
</comment>
<dbReference type="EMBL" id="JBHTMP010000008">
    <property type="protein sequence ID" value="MFD1320999.1"/>
    <property type="molecule type" value="Genomic_DNA"/>
</dbReference>
<evidence type="ECO:0008006" key="5">
    <source>
        <dbReference type="Google" id="ProtNLM"/>
    </source>
</evidence>
<name>A0ABW3YCJ0_9ACTN</name>
<dbReference type="SUPFAM" id="SSF48150">
    <property type="entry name" value="DNA-glycosylase"/>
    <property type="match status" value="1"/>
</dbReference>
<dbReference type="Proteomes" id="UP001597260">
    <property type="component" value="Unassembled WGS sequence"/>
</dbReference>
<gene>
    <name evidence="3" type="ORF">ACFQ4H_07855</name>
</gene>
<reference evidence="4" key="1">
    <citation type="journal article" date="2019" name="Int. J. Syst. Evol. Microbiol.">
        <title>The Global Catalogue of Microorganisms (GCM) 10K type strain sequencing project: providing services to taxonomists for standard genome sequencing and annotation.</title>
        <authorList>
            <consortium name="The Broad Institute Genomics Platform"/>
            <consortium name="The Broad Institute Genome Sequencing Center for Infectious Disease"/>
            <person name="Wu L."/>
            <person name="Ma J."/>
        </authorList>
    </citation>
    <scope>NUCLEOTIDE SEQUENCE [LARGE SCALE GENOMIC DNA]</scope>
    <source>
        <strain evidence="4">JCM 31037</strain>
    </source>
</reference>
<keyword evidence="2" id="KW-0234">DNA repair</keyword>
<evidence type="ECO:0000256" key="1">
    <source>
        <dbReference type="ARBA" id="ARBA00022763"/>
    </source>
</evidence>
<dbReference type="PANTHER" id="PTHR43003:SF5">
    <property type="entry name" value="DNA-3-METHYLADENINE GLYCOSYLASE"/>
    <property type="match status" value="1"/>
</dbReference>
<evidence type="ECO:0000313" key="4">
    <source>
        <dbReference type="Proteomes" id="UP001597260"/>
    </source>
</evidence>
<sequence>MDFDLLMTDHPAWRPVSTGVRRLLVDDRGSHWLAESDERHQLTMTPPAGAVPPPTPGFYSAPPSQVSARSPLTAPLRTLGVVARFANPSLWDALATAIVRQVIRAAQARRLYREFCDAYGPRVALFGDKDINAFPSPEHLLALSDADFTISGMGFKCRPLRHAARAFLTHGSTWCQLTPSVLVKELQTVKGIGPWSAGAAVADWSNDWSLYPYGDLAVRTWAGHIAPEYPWPDDEAAFARAWQRLTGDHLGTYTLLTLAWGTRHSGAI</sequence>
<dbReference type="Gene3D" id="1.10.340.30">
    <property type="entry name" value="Hypothetical protein, domain 2"/>
    <property type="match status" value="1"/>
</dbReference>
<accession>A0ABW3YCJ0</accession>
<keyword evidence="1" id="KW-0227">DNA damage</keyword>
<keyword evidence="4" id="KW-1185">Reference proteome</keyword>
<evidence type="ECO:0000256" key="2">
    <source>
        <dbReference type="ARBA" id="ARBA00023204"/>
    </source>
</evidence>
<organism evidence="3 4">
    <name type="scientific">Micromonospora sonneratiae</name>
    <dbReference type="NCBI Taxonomy" id="1184706"/>
    <lineage>
        <taxon>Bacteria</taxon>
        <taxon>Bacillati</taxon>
        <taxon>Actinomycetota</taxon>
        <taxon>Actinomycetes</taxon>
        <taxon>Micromonosporales</taxon>
        <taxon>Micromonosporaceae</taxon>
        <taxon>Micromonospora</taxon>
    </lineage>
</organism>
<proteinExistence type="predicted"/>
<dbReference type="PANTHER" id="PTHR43003">
    <property type="entry name" value="DNA-3-METHYLADENINE GLYCOSYLASE"/>
    <property type="match status" value="1"/>
</dbReference>
<protein>
    <recommendedName>
        <fullName evidence="5">DNA-3-methyladenine glycosylase II</fullName>
    </recommendedName>
</protein>